<reference evidence="1 2" key="1">
    <citation type="submission" date="2016-10" db="EMBL/GenBank/DDBJ databases">
        <authorList>
            <person name="de Groot N.N."/>
        </authorList>
    </citation>
    <scope>NUCLEOTIDE SEQUENCE [LARGE SCALE GENOMIC DNA]</scope>
    <source>
        <strain evidence="1 2">DSM 13305</strain>
    </source>
</reference>
<dbReference type="Proteomes" id="UP000198847">
    <property type="component" value="Unassembled WGS sequence"/>
</dbReference>
<sequence>MNVISSKILEKKVIIKVNDRICDTGEEMLSSDLFSRVLKLAIRDLEKRNSILLDIFADKNNITDEDVQVLIDTLVYATKMQIDLVTHVVKGSEQFAKNPMLLNEFIQYLYNYWRNFDRFVVCTSENDDIDKRPYRTFNATVEKLTNLVRKVYRDLQDNVAGKHPNIFRQVKAGAQLAAIGKRKAIPYTGELYKKLDKIAVIRQILLNPPLVLDPPMNKRTGKFERVYKNPLDLVTIEPDEWLCFPAKVGPLLIHVYFHEQFYDLGFSMCNLFELANDADLAKKPDAVYLCGVPGNAIDELAPLPTVFYDDEENDMFVAAIPNRDQFGYFGYLKKMVLTLHNIRMMRAGKMPFHGAMFRIVLKGDKQANILVMGDTGAGKSETLEAFRVLGQEFIQDIVVVADDMGSLAIGEDGDILAYGTEIGAYVRLDDLNPGYAFGQLDRAIIMNPSQKNARTILPVTSYENVIKGHKIDFVLYCNNFEEIDEDHPVIERFTSAAEAINVFRSGAVMSKGTTTSSGLVHTYFANVFGPPQYRETHEAIAQRYFDQFFAKDVFVGQMRTRLSIKGWEQKGPEESAKGLLAMIQSLPPRKK</sequence>
<dbReference type="EMBL" id="FODY01000006">
    <property type="protein sequence ID" value="SEO87897.1"/>
    <property type="molecule type" value="Genomic_DNA"/>
</dbReference>
<organism evidence="1 2">
    <name type="scientific">Propionispora vibrioides</name>
    <dbReference type="NCBI Taxonomy" id="112903"/>
    <lineage>
        <taxon>Bacteria</taxon>
        <taxon>Bacillati</taxon>
        <taxon>Bacillota</taxon>
        <taxon>Negativicutes</taxon>
        <taxon>Selenomonadales</taxon>
        <taxon>Sporomusaceae</taxon>
        <taxon>Propionispora</taxon>
    </lineage>
</organism>
<protein>
    <recommendedName>
        <fullName evidence="3">Phosphoenolpyruvate carboxykinase</fullName>
    </recommendedName>
</protein>
<gene>
    <name evidence="1" type="ORF">SAMN04490178_10688</name>
</gene>
<name>A0A1H8TAD7_9FIRM</name>
<accession>A0A1H8TAD7</accession>
<dbReference type="RefSeq" id="WP_091745195.1">
    <property type="nucleotide sequence ID" value="NZ_FODY01000006.1"/>
</dbReference>
<dbReference type="AlphaFoldDB" id="A0A1H8TAD7"/>
<evidence type="ECO:0000313" key="1">
    <source>
        <dbReference type="EMBL" id="SEO87897.1"/>
    </source>
</evidence>
<evidence type="ECO:0000313" key="2">
    <source>
        <dbReference type="Proteomes" id="UP000198847"/>
    </source>
</evidence>
<proteinExistence type="predicted"/>
<evidence type="ECO:0008006" key="3">
    <source>
        <dbReference type="Google" id="ProtNLM"/>
    </source>
</evidence>
<dbReference type="SUPFAM" id="SSF53795">
    <property type="entry name" value="PEP carboxykinase-like"/>
    <property type="match status" value="1"/>
</dbReference>
<dbReference type="OrthoDB" id="7052199at2"/>
<dbReference type="STRING" id="112903.SAMN04490178_10688"/>
<keyword evidence="2" id="KW-1185">Reference proteome</keyword>